<keyword evidence="11" id="KW-1185">Reference proteome</keyword>
<feature type="domain" description="Tetratricopeptide SHNi-TPR" evidence="9">
    <location>
        <begin position="257"/>
        <end position="289"/>
    </location>
</feature>
<feature type="region of interest" description="Disordered" evidence="8">
    <location>
        <begin position="102"/>
        <end position="126"/>
    </location>
</feature>
<evidence type="ECO:0000256" key="1">
    <source>
        <dbReference type="ARBA" id="ARBA00004123"/>
    </source>
</evidence>
<feature type="compositionally biased region" description="Low complexity" evidence="8">
    <location>
        <begin position="491"/>
        <end position="509"/>
    </location>
</feature>
<evidence type="ECO:0000313" key="11">
    <source>
        <dbReference type="Proteomes" id="UP000663879"/>
    </source>
</evidence>
<dbReference type="OrthoDB" id="5587616at2759"/>
<dbReference type="PANTHER" id="PTHR15081">
    <property type="entry name" value="NUCLEAR AUTOANTIGENIC SPERM PROTEIN NASP -RELATED"/>
    <property type="match status" value="1"/>
</dbReference>
<feature type="coiled-coil region" evidence="7">
    <location>
        <begin position="353"/>
        <end position="394"/>
    </location>
</feature>
<comment type="subcellular location">
    <subcellularLocation>
        <location evidence="1">Nucleus</location>
    </subcellularLocation>
</comment>
<evidence type="ECO:0000256" key="3">
    <source>
        <dbReference type="ARBA" id="ARBA00022737"/>
    </source>
</evidence>
<dbReference type="InterPro" id="IPR011990">
    <property type="entry name" value="TPR-like_helical_dom_sf"/>
</dbReference>
<evidence type="ECO:0000256" key="8">
    <source>
        <dbReference type="SAM" id="MobiDB-lite"/>
    </source>
</evidence>
<evidence type="ECO:0000256" key="6">
    <source>
        <dbReference type="PROSITE-ProRule" id="PRU00339"/>
    </source>
</evidence>
<comment type="caution">
    <text evidence="10">The sequence shown here is derived from an EMBL/GenBank/DDBJ whole genome shotgun (WGS) entry which is preliminary data.</text>
</comment>
<sequence>MVSTTDEVVGEVAAVDAQNTEIRTISEEEFEKAQKTYQLGKKNLFLNKYDEAVNNIGEACKIYSEKFGELDAQCADIYYFYGRSLLELARVENTVLGNALSGVPEETEPINDSRYGNPEDVNAEEKEEIAEKVIDALCGSDETENKEATEAKAEEAKPAEDAPMTEAKTETTPTEEKKEETPETTTTTETEKPAEEATEENAEEDEEEEDGEEDTTQNEDSEDIGNLQRSWEMFELAKLVYSKNFNDDLTFKNKRIAECLLKLGEISIEQENYEQALTDISESIKLQEEQTERDERMLAESYYQFALAQQFNNQFTEANESYKKSINIVQLRIEKLRGKLSQVGEGADADLEKNTINEEITELEALLPEMNAKLEEVNEQGKESLNLIKEAKEVFMSSMENKLGQAATTEGEVKDITGLVKSKRKISASEETIGVKKTRLSGTTEELSQEMTETETKTTETTNEMETETNKENVPVAETTETPVAEKIAVDEPAVETPPAEPVEPIATA</sequence>
<keyword evidence="3" id="KW-0677">Repeat</keyword>
<feature type="compositionally biased region" description="Acidic residues" evidence="8">
    <location>
        <begin position="196"/>
        <end position="223"/>
    </location>
</feature>
<keyword evidence="7" id="KW-0175">Coiled coil</keyword>
<dbReference type="InterPro" id="IPR019544">
    <property type="entry name" value="Tetratricopeptide_SHNi-TPR_dom"/>
</dbReference>
<name>A0A814I954_9BILA</name>
<dbReference type="AlphaFoldDB" id="A0A814I954"/>
<dbReference type="SUPFAM" id="SSF48452">
    <property type="entry name" value="TPR-like"/>
    <property type="match status" value="1"/>
</dbReference>
<feature type="region of interest" description="Disordered" evidence="8">
    <location>
        <begin position="439"/>
        <end position="509"/>
    </location>
</feature>
<evidence type="ECO:0000256" key="4">
    <source>
        <dbReference type="ARBA" id="ARBA00022803"/>
    </source>
</evidence>
<comment type="similarity">
    <text evidence="2">Belongs to the NASP family.</text>
</comment>
<feature type="compositionally biased region" description="Basic and acidic residues" evidence="8">
    <location>
        <begin position="143"/>
        <end position="160"/>
    </location>
</feature>
<dbReference type="EMBL" id="CAJNOC010004422">
    <property type="protein sequence ID" value="CAF1021272.1"/>
    <property type="molecule type" value="Genomic_DNA"/>
</dbReference>
<reference evidence="10" key="1">
    <citation type="submission" date="2021-02" db="EMBL/GenBank/DDBJ databases">
        <authorList>
            <person name="Nowell W R."/>
        </authorList>
    </citation>
    <scope>NUCLEOTIDE SEQUENCE</scope>
    <source>
        <strain evidence="10">Ploen Becks lab</strain>
    </source>
</reference>
<dbReference type="PROSITE" id="PS50005">
    <property type="entry name" value="TPR"/>
    <property type="match status" value="1"/>
</dbReference>
<evidence type="ECO:0000256" key="7">
    <source>
        <dbReference type="SAM" id="Coils"/>
    </source>
</evidence>
<proteinExistence type="inferred from homology"/>
<evidence type="ECO:0000256" key="2">
    <source>
        <dbReference type="ARBA" id="ARBA00008402"/>
    </source>
</evidence>
<dbReference type="GO" id="GO:0034080">
    <property type="term" value="P:CENP-A containing chromatin assembly"/>
    <property type="evidence" value="ECO:0007669"/>
    <property type="project" value="TreeGrafter"/>
</dbReference>
<keyword evidence="5" id="KW-0539">Nucleus</keyword>
<dbReference type="InterPro" id="IPR019734">
    <property type="entry name" value="TPR_rpt"/>
</dbReference>
<protein>
    <recommendedName>
        <fullName evidence="9">Tetratricopeptide SHNi-TPR domain-containing protein</fullName>
    </recommendedName>
</protein>
<accession>A0A814I954</accession>
<feature type="region of interest" description="Disordered" evidence="8">
    <location>
        <begin position="142"/>
        <end position="223"/>
    </location>
</feature>
<dbReference type="GO" id="GO:0042393">
    <property type="term" value="F:histone binding"/>
    <property type="evidence" value="ECO:0007669"/>
    <property type="project" value="TreeGrafter"/>
</dbReference>
<dbReference type="Gene3D" id="1.25.40.10">
    <property type="entry name" value="Tetratricopeptide repeat domain"/>
    <property type="match status" value="1"/>
</dbReference>
<dbReference type="Proteomes" id="UP000663879">
    <property type="component" value="Unassembled WGS sequence"/>
</dbReference>
<feature type="repeat" description="TPR" evidence="6">
    <location>
        <begin position="257"/>
        <end position="290"/>
    </location>
</feature>
<feature type="compositionally biased region" description="Low complexity" evidence="8">
    <location>
        <begin position="161"/>
        <end position="172"/>
    </location>
</feature>
<dbReference type="GO" id="GO:0006335">
    <property type="term" value="P:DNA replication-dependent chromatin assembly"/>
    <property type="evidence" value="ECO:0007669"/>
    <property type="project" value="TreeGrafter"/>
</dbReference>
<dbReference type="SMART" id="SM00028">
    <property type="entry name" value="TPR"/>
    <property type="match status" value="3"/>
</dbReference>
<dbReference type="PANTHER" id="PTHR15081:SF1">
    <property type="entry name" value="NUCLEAR AUTOANTIGENIC SPERM PROTEIN"/>
    <property type="match status" value="1"/>
</dbReference>
<gene>
    <name evidence="10" type="ORF">OXX778_LOCUS17392</name>
</gene>
<evidence type="ECO:0000313" key="10">
    <source>
        <dbReference type="EMBL" id="CAF1021272.1"/>
    </source>
</evidence>
<dbReference type="GO" id="GO:0005654">
    <property type="term" value="C:nucleoplasm"/>
    <property type="evidence" value="ECO:0007669"/>
    <property type="project" value="TreeGrafter"/>
</dbReference>
<evidence type="ECO:0000259" key="9">
    <source>
        <dbReference type="Pfam" id="PF10516"/>
    </source>
</evidence>
<evidence type="ECO:0000256" key="5">
    <source>
        <dbReference type="ARBA" id="ARBA00023242"/>
    </source>
</evidence>
<keyword evidence="4 6" id="KW-0802">TPR repeat</keyword>
<organism evidence="10 11">
    <name type="scientific">Brachionus calyciflorus</name>
    <dbReference type="NCBI Taxonomy" id="104777"/>
    <lineage>
        <taxon>Eukaryota</taxon>
        <taxon>Metazoa</taxon>
        <taxon>Spiralia</taxon>
        <taxon>Gnathifera</taxon>
        <taxon>Rotifera</taxon>
        <taxon>Eurotatoria</taxon>
        <taxon>Monogononta</taxon>
        <taxon>Pseudotrocha</taxon>
        <taxon>Ploima</taxon>
        <taxon>Brachionidae</taxon>
        <taxon>Brachionus</taxon>
    </lineage>
</organism>
<dbReference type="Pfam" id="PF10516">
    <property type="entry name" value="SHNi-TPR"/>
    <property type="match status" value="1"/>
</dbReference>
<dbReference type="InterPro" id="IPR051730">
    <property type="entry name" value="NASP-like"/>
</dbReference>